<keyword evidence="3" id="KW-1185">Reference proteome</keyword>
<dbReference type="Proteomes" id="UP001215151">
    <property type="component" value="Unassembled WGS sequence"/>
</dbReference>
<evidence type="ECO:0000313" key="3">
    <source>
        <dbReference type="Proteomes" id="UP001215151"/>
    </source>
</evidence>
<feature type="region of interest" description="Disordered" evidence="1">
    <location>
        <begin position="39"/>
        <end position="68"/>
    </location>
</feature>
<gene>
    <name evidence="2" type="ORF">ONZ51_g11473</name>
</gene>
<proteinExistence type="predicted"/>
<comment type="caution">
    <text evidence="2">The sequence shown here is derived from an EMBL/GenBank/DDBJ whole genome shotgun (WGS) entry which is preliminary data.</text>
</comment>
<feature type="compositionally biased region" description="Basic and acidic residues" evidence="1">
    <location>
        <begin position="45"/>
        <end position="59"/>
    </location>
</feature>
<evidence type="ECO:0000256" key="1">
    <source>
        <dbReference type="SAM" id="MobiDB-lite"/>
    </source>
</evidence>
<accession>A0AAD7X5E8</accession>
<dbReference type="AlphaFoldDB" id="A0AAD7X5E8"/>
<reference evidence="2" key="1">
    <citation type="submission" date="2022-11" db="EMBL/GenBank/DDBJ databases">
        <title>Genome Sequence of Cubamyces cubensis.</title>
        <authorList>
            <person name="Buettner E."/>
        </authorList>
    </citation>
    <scope>NUCLEOTIDE SEQUENCE</scope>
    <source>
        <strain evidence="2">MPL-01</strain>
    </source>
</reference>
<evidence type="ECO:0000313" key="2">
    <source>
        <dbReference type="EMBL" id="KAJ8457530.1"/>
    </source>
</evidence>
<protein>
    <submittedName>
        <fullName evidence="2">Uncharacterized protein</fullName>
    </submittedName>
</protein>
<name>A0AAD7X5E8_9APHY</name>
<dbReference type="EMBL" id="JAPEVG010000552">
    <property type="protein sequence ID" value="KAJ8457530.1"/>
    <property type="molecule type" value="Genomic_DNA"/>
</dbReference>
<sequence length="137" mass="14835">MIGIRVVVRHAAGAVGVAVRLMHDDAWRQPLRTLLEPLVPPVSHPRVDGHERPELRAPQRDLAPQPAHAGDVEPGIDGLVRGAHRLLVLVHLEAAQVVILDREGLVREYAREDGGGELVDGCAGVEVVSETESCFDM</sequence>
<organism evidence="2 3">
    <name type="scientific">Trametes cubensis</name>
    <dbReference type="NCBI Taxonomy" id="1111947"/>
    <lineage>
        <taxon>Eukaryota</taxon>
        <taxon>Fungi</taxon>
        <taxon>Dikarya</taxon>
        <taxon>Basidiomycota</taxon>
        <taxon>Agaricomycotina</taxon>
        <taxon>Agaricomycetes</taxon>
        <taxon>Polyporales</taxon>
        <taxon>Polyporaceae</taxon>
        <taxon>Trametes</taxon>
    </lineage>
</organism>